<accession>A0ACA9PP11</accession>
<feature type="non-terminal residue" evidence="1">
    <location>
        <position position="1"/>
    </location>
</feature>
<dbReference type="EMBL" id="CAJVPM010046248">
    <property type="protein sequence ID" value="CAG8718220.1"/>
    <property type="molecule type" value="Genomic_DNA"/>
</dbReference>
<gene>
    <name evidence="1" type="ORF">SCALOS_LOCUS11155</name>
</gene>
<evidence type="ECO:0000313" key="1">
    <source>
        <dbReference type="EMBL" id="CAG8718220.1"/>
    </source>
</evidence>
<dbReference type="Proteomes" id="UP000789860">
    <property type="component" value="Unassembled WGS sequence"/>
</dbReference>
<sequence length="132" mass="15443">ICSGLRPEIPAHVPKLISELIVKCWDDKPENRPFSEKLYNTLVRWHNEILNQTSTEFTTQIRKADEVSEYFPIPSPSNIEIYSESRFVPLNIENSDNLFITQVSKVHPDINKQFVSRSCENFTDLNETWNFL</sequence>
<protein>
    <submittedName>
        <fullName evidence="1">3682_t:CDS:1</fullName>
    </submittedName>
</protein>
<name>A0ACA9PP11_9GLOM</name>
<feature type="non-terminal residue" evidence="1">
    <location>
        <position position="132"/>
    </location>
</feature>
<evidence type="ECO:0000313" key="2">
    <source>
        <dbReference type="Proteomes" id="UP000789860"/>
    </source>
</evidence>
<proteinExistence type="predicted"/>
<organism evidence="1 2">
    <name type="scientific">Scutellospora calospora</name>
    <dbReference type="NCBI Taxonomy" id="85575"/>
    <lineage>
        <taxon>Eukaryota</taxon>
        <taxon>Fungi</taxon>
        <taxon>Fungi incertae sedis</taxon>
        <taxon>Mucoromycota</taxon>
        <taxon>Glomeromycotina</taxon>
        <taxon>Glomeromycetes</taxon>
        <taxon>Diversisporales</taxon>
        <taxon>Gigasporaceae</taxon>
        <taxon>Scutellospora</taxon>
    </lineage>
</organism>
<reference evidence="1" key="1">
    <citation type="submission" date="2021-06" db="EMBL/GenBank/DDBJ databases">
        <authorList>
            <person name="Kallberg Y."/>
            <person name="Tangrot J."/>
            <person name="Rosling A."/>
        </authorList>
    </citation>
    <scope>NUCLEOTIDE SEQUENCE</scope>
    <source>
        <strain evidence="1">AU212A</strain>
    </source>
</reference>
<comment type="caution">
    <text evidence="1">The sequence shown here is derived from an EMBL/GenBank/DDBJ whole genome shotgun (WGS) entry which is preliminary data.</text>
</comment>
<keyword evidence="2" id="KW-1185">Reference proteome</keyword>